<dbReference type="PANTHER" id="PTHR33448">
    <property type="entry name" value="CHLOROPLAST PROTEIN HCF243-RELATED"/>
    <property type="match status" value="1"/>
</dbReference>
<feature type="compositionally biased region" description="Basic and acidic residues" evidence="1">
    <location>
        <begin position="242"/>
        <end position="257"/>
    </location>
</feature>
<keyword evidence="3" id="KW-1185">Reference proteome</keyword>
<proteinExistence type="predicted"/>
<feature type="compositionally biased region" description="Basic residues" evidence="1">
    <location>
        <begin position="80"/>
        <end position="97"/>
    </location>
</feature>
<evidence type="ECO:0000313" key="2">
    <source>
        <dbReference type="EMBL" id="KAL3531912.1"/>
    </source>
</evidence>
<name>A0ABD3AL81_9GENT</name>
<feature type="compositionally biased region" description="Low complexity" evidence="1">
    <location>
        <begin position="98"/>
        <end position="109"/>
    </location>
</feature>
<feature type="region of interest" description="Disordered" evidence="1">
    <location>
        <begin position="170"/>
        <end position="209"/>
    </location>
</feature>
<feature type="region of interest" description="Disordered" evidence="1">
    <location>
        <begin position="1"/>
        <end position="20"/>
    </location>
</feature>
<feature type="region of interest" description="Disordered" evidence="1">
    <location>
        <begin position="234"/>
        <end position="302"/>
    </location>
</feature>
<reference evidence="2 3" key="1">
    <citation type="submission" date="2024-11" db="EMBL/GenBank/DDBJ databases">
        <title>A near-complete genome assembly of Cinchona calisaya.</title>
        <authorList>
            <person name="Lian D.C."/>
            <person name="Zhao X.W."/>
            <person name="Wei L."/>
        </authorList>
    </citation>
    <scope>NUCLEOTIDE SEQUENCE [LARGE SCALE GENOMIC DNA]</scope>
    <source>
        <tissue evidence="2">Nenye</tissue>
    </source>
</reference>
<organism evidence="2 3">
    <name type="scientific">Cinchona calisaya</name>
    <dbReference type="NCBI Taxonomy" id="153742"/>
    <lineage>
        <taxon>Eukaryota</taxon>
        <taxon>Viridiplantae</taxon>
        <taxon>Streptophyta</taxon>
        <taxon>Embryophyta</taxon>
        <taxon>Tracheophyta</taxon>
        <taxon>Spermatophyta</taxon>
        <taxon>Magnoliopsida</taxon>
        <taxon>eudicotyledons</taxon>
        <taxon>Gunneridae</taxon>
        <taxon>Pentapetalae</taxon>
        <taxon>asterids</taxon>
        <taxon>lamiids</taxon>
        <taxon>Gentianales</taxon>
        <taxon>Rubiaceae</taxon>
        <taxon>Cinchonoideae</taxon>
        <taxon>Cinchoneae</taxon>
        <taxon>Cinchona</taxon>
    </lineage>
</organism>
<evidence type="ECO:0000313" key="3">
    <source>
        <dbReference type="Proteomes" id="UP001630127"/>
    </source>
</evidence>
<evidence type="ECO:0000256" key="1">
    <source>
        <dbReference type="SAM" id="MobiDB-lite"/>
    </source>
</evidence>
<gene>
    <name evidence="2" type="ORF">ACH5RR_005433</name>
</gene>
<accession>A0ABD3AL81</accession>
<dbReference type="Proteomes" id="UP001630127">
    <property type="component" value="Unassembled WGS sequence"/>
</dbReference>
<comment type="caution">
    <text evidence="2">The sequence shown here is derived from an EMBL/GenBank/DDBJ whole genome shotgun (WGS) entry which is preliminary data.</text>
</comment>
<sequence>MKMKISAKPISSPNRTDKFPTPLMMRFLRSNVGSRSRGSRSSRSSPIFIMRTKKNAAAVINNDAQQEPSSPKVTCIGQVRARRSSSKAKKSKSKRPSRSTTPSKHPCSCSPVCSCCVPRSHFCCCQCSIPRFRKPRSFCRLFCKKWVTFFSFGYCRKVDSTRDDCSSRVEESIPRGQKHVNSATSNASSDVEENGGEKQEDFVESFSSSPPKNALLLTRCRSAPYRSSSLAGRFWGSPLRTSETETEKEKSPKKEVQEPQEGEMEMPKSPNNCGTEAVESRNSCNHESEELESSSNIQANNNTSNIHPLILTRCKSEPARSGERLNPEVNLIWRQRRSDTTESCLREKLVVIVD</sequence>
<feature type="compositionally biased region" description="Polar residues" evidence="1">
    <location>
        <begin position="269"/>
        <end position="285"/>
    </location>
</feature>
<feature type="compositionally biased region" description="Polar residues" evidence="1">
    <location>
        <begin position="179"/>
        <end position="189"/>
    </location>
</feature>
<feature type="region of interest" description="Disordered" evidence="1">
    <location>
        <begin position="78"/>
        <end position="109"/>
    </location>
</feature>
<dbReference type="PANTHER" id="PTHR33448:SF10">
    <property type="entry name" value="PROTAMINE P1 FAMILY PROTEIN"/>
    <property type="match status" value="1"/>
</dbReference>
<dbReference type="EMBL" id="JBJUIK010000003">
    <property type="protein sequence ID" value="KAL3531912.1"/>
    <property type="molecule type" value="Genomic_DNA"/>
</dbReference>
<protein>
    <submittedName>
        <fullName evidence="2">Uncharacterized protein</fullName>
    </submittedName>
</protein>
<dbReference type="AlphaFoldDB" id="A0ABD3AL81"/>